<evidence type="ECO:0000313" key="2">
    <source>
        <dbReference type="EMBL" id="GJJ15061.1"/>
    </source>
</evidence>
<evidence type="ECO:0008006" key="4">
    <source>
        <dbReference type="Google" id="ProtNLM"/>
    </source>
</evidence>
<name>A0AAV5AK70_9AGAM</name>
<dbReference type="AlphaFoldDB" id="A0AAV5AK70"/>
<organism evidence="2 3">
    <name type="scientific">Clathrus columnatus</name>
    <dbReference type="NCBI Taxonomy" id="1419009"/>
    <lineage>
        <taxon>Eukaryota</taxon>
        <taxon>Fungi</taxon>
        <taxon>Dikarya</taxon>
        <taxon>Basidiomycota</taxon>
        <taxon>Agaricomycotina</taxon>
        <taxon>Agaricomycetes</taxon>
        <taxon>Phallomycetidae</taxon>
        <taxon>Phallales</taxon>
        <taxon>Clathraceae</taxon>
        <taxon>Clathrus</taxon>
    </lineage>
</organism>
<feature type="region of interest" description="Disordered" evidence="1">
    <location>
        <begin position="81"/>
        <end position="121"/>
    </location>
</feature>
<dbReference type="Proteomes" id="UP001050691">
    <property type="component" value="Unassembled WGS sequence"/>
</dbReference>
<comment type="caution">
    <text evidence="2">The sequence shown here is derived from an EMBL/GenBank/DDBJ whole genome shotgun (WGS) entry which is preliminary data.</text>
</comment>
<proteinExistence type="predicted"/>
<evidence type="ECO:0000256" key="1">
    <source>
        <dbReference type="SAM" id="MobiDB-lite"/>
    </source>
</evidence>
<keyword evidence="3" id="KW-1185">Reference proteome</keyword>
<dbReference type="EMBL" id="BPWL01000010">
    <property type="protein sequence ID" value="GJJ15061.1"/>
    <property type="molecule type" value="Genomic_DNA"/>
</dbReference>
<protein>
    <recommendedName>
        <fullName evidence="4">Roadblock/LAMTOR2 domain-containing protein</fullName>
    </recommendedName>
</protein>
<evidence type="ECO:0000313" key="3">
    <source>
        <dbReference type="Proteomes" id="UP001050691"/>
    </source>
</evidence>
<accession>A0AAV5AK70</accession>
<sequence>MLNLISLRKGLSSILSPSRMHTAILFTPSGDLIAHATNNTSITKEQLRVLVGLATEIWCETSEDGISMAESELGKILIVPMQSQSSKRESRIGRHTSRSPSSSNTSPPPQPYPMFRMNNVDSDSSSSSPFLIALNATDDVEWAEMQMKARGVVNHFAEPLLEFGTRLVPPPPSPRTIPRMTDRFY</sequence>
<dbReference type="Gene3D" id="3.30.450.30">
    <property type="entry name" value="Dynein light chain 2a, cytoplasmic"/>
    <property type="match status" value="1"/>
</dbReference>
<reference evidence="2" key="1">
    <citation type="submission" date="2021-10" db="EMBL/GenBank/DDBJ databases">
        <title>De novo Genome Assembly of Clathrus columnatus (Basidiomycota, Fungi) Using Illumina and Nanopore Sequence Data.</title>
        <authorList>
            <person name="Ogiso-Tanaka E."/>
            <person name="Itagaki H."/>
            <person name="Hosoya T."/>
            <person name="Hosaka K."/>
        </authorList>
    </citation>
    <scope>NUCLEOTIDE SEQUENCE</scope>
    <source>
        <strain evidence="2">MO-923</strain>
    </source>
</reference>
<gene>
    <name evidence="2" type="ORF">Clacol_009336</name>
</gene>